<reference evidence="1 2" key="1">
    <citation type="journal article" date="2019" name="Microorganisms">
        <title>Systematic Affiliation and Genome Analysis of Subtercola vilae DB165(T) with Particular Emphasis on Cold Adaptation of an Isolate from a High-Altitude Cold Volcano Lake.</title>
        <authorList>
            <person name="Villalobos A.S."/>
            <person name="Wiese J."/>
            <person name="Imhoff J.F."/>
            <person name="Dorador C."/>
            <person name="Keller A."/>
            <person name="Hentschel U."/>
        </authorList>
    </citation>
    <scope>NUCLEOTIDE SEQUENCE [LARGE SCALE GENOMIC DNA]</scope>
    <source>
        <strain evidence="1 2">DB165</strain>
    </source>
</reference>
<dbReference type="Proteomes" id="UP000306192">
    <property type="component" value="Unassembled WGS sequence"/>
</dbReference>
<proteinExistence type="predicted"/>
<organism evidence="1 2">
    <name type="scientific">Subtercola vilae</name>
    <dbReference type="NCBI Taxonomy" id="2056433"/>
    <lineage>
        <taxon>Bacteria</taxon>
        <taxon>Bacillati</taxon>
        <taxon>Actinomycetota</taxon>
        <taxon>Actinomycetes</taxon>
        <taxon>Micrococcales</taxon>
        <taxon>Microbacteriaceae</taxon>
        <taxon>Subtercola</taxon>
    </lineage>
</organism>
<accession>A0A4T2BFX0</accession>
<evidence type="ECO:0000313" key="1">
    <source>
        <dbReference type="EMBL" id="TIH28611.1"/>
    </source>
</evidence>
<dbReference type="AlphaFoldDB" id="A0A4T2BFX0"/>
<name>A0A4T2BFX0_9MICO</name>
<keyword evidence="2" id="KW-1185">Reference proteome</keyword>
<dbReference type="EMBL" id="QYRT01000068">
    <property type="protein sequence ID" value="TIH28611.1"/>
    <property type="molecule type" value="Genomic_DNA"/>
</dbReference>
<gene>
    <name evidence="1" type="ORF">D4765_18335</name>
</gene>
<evidence type="ECO:0000313" key="2">
    <source>
        <dbReference type="Proteomes" id="UP000306192"/>
    </source>
</evidence>
<sequence>MFFTITADDTQIVFWRGWAKPRIFLQFARSEVDGISPTINQEAFRTSGGLLFSIESEGKLSELAVIVLGRGAFGAFPRRQSELRQLSKDLLLSKKI</sequence>
<protein>
    <submittedName>
        <fullName evidence="1">Uncharacterized protein</fullName>
    </submittedName>
</protein>
<comment type="caution">
    <text evidence="1">The sequence shown here is derived from an EMBL/GenBank/DDBJ whole genome shotgun (WGS) entry which is preliminary data.</text>
</comment>